<dbReference type="OrthoDB" id="5298576at2"/>
<evidence type="ECO:0000313" key="3">
    <source>
        <dbReference type="Proteomes" id="UP000186819"/>
    </source>
</evidence>
<keyword evidence="3" id="KW-1185">Reference proteome</keyword>
<evidence type="ECO:0000313" key="2">
    <source>
        <dbReference type="EMBL" id="SIQ53364.1"/>
    </source>
</evidence>
<dbReference type="RefSeq" id="WP_076601718.1">
    <property type="nucleotide sequence ID" value="NZ_FTMD01000005.1"/>
</dbReference>
<dbReference type="NCBIfam" id="TIGR01841">
    <property type="entry name" value="phasin"/>
    <property type="match status" value="1"/>
</dbReference>
<reference evidence="3" key="1">
    <citation type="submission" date="2017-01" db="EMBL/GenBank/DDBJ databases">
        <authorList>
            <person name="Varghese N."/>
            <person name="Submissions S."/>
        </authorList>
    </citation>
    <scope>NUCLEOTIDE SEQUENCE [LARGE SCALE GENOMIC DNA]</scope>
    <source>
        <strain evidence="3">ATCC 51758</strain>
    </source>
</reference>
<feature type="domain" description="Phasin" evidence="1">
    <location>
        <begin position="10"/>
        <end position="99"/>
    </location>
</feature>
<gene>
    <name evidence="2" type="ORF">SAMN05421829_10513</name>
</gene>
<dbReference type="STRING" id="34027.SAMN05421829_10513"/>
<dbReference type="AlphaFoldDB" id="A0A1N6TJE6"/>
<protein>
    <submittedName>
        <fullName evidence="2">Phasin family protein</fullName>
    </submittedName>
</protein>
<sequence length="186" mass="19316">MSYSNKYLGNLAKHSLDGAHAIANSTFTAVEQAAALNLQTARNTLEHGLSRVRALSEAKEPQEVWALGGAISQPGIEQAIAWSRGLYEIVSRTQHEIGQRGEALIGDFTKSLAELLDDVAKNAPSGSEPGIAAVKSALSVTRSTLDNISHTSRKVAEIADANVAAAGAAIKSASSKQSSHAASKAA</sequence>
<dbReference type="InterPro" id="IPR018968">
    <property type="entry name" value="Phasin"/>
</dbReference>
<organism evidence="2 3">
    <name type="scientific">Aromatoleum tolulyticum</name>
    <dbReference type="NCBI Taxonomy" id="34027"/>
    <lineage>
        <taxon>Bacteria</taxon>
        <taxon>Pseudomonadati</taxon>
        <taxon>Pseudomonadota</taxon>
        <taxon>Betaproteobacteria</taxon>
        <taxon>Rhodocyclales</taxon>
        <taxon>Rhodocyclaceae</taxon>
        <taxon>Aromatoleum</taxon>
    </lineage>
</organism>
<dbReference type="Proteomes" id="UP000186819">
    <property type="component" value="Unassembled WGS sequence"/>
</dbReference>
<proteinExistence type="predicted"/>
<dbReference type="Pfam" id="PF09361">
    <property type="entry name" value="Phasin_2"/>
    <property type="match status" value="1"/>
</dbReference>
<name>A0A1N6TJE6_9RHOO</name>
<accession>A0A1N6TJE6</accession>
<evidence type="ECO:0000259" key="1">
    <source>
        <dbReference type="Pfam" id="PF09361"/>
    </source>
</evidence>
<dbReference type="InterPro" id="IPR010127">
    <property type="entry name" value="Phasin_subfam-1"/>
</dbReference>
<dbReference type="EMBL" id="FTMD01000005">
    <property type="protein sequence ID" value="SIQ53364.1"/>
    <property type="molecule type" value="Genomic_DNA"/>
</dbReference>